<dbReference type="EMBL" id="JAZAQF010000096">
    <property type="protein sequence ID" value="MFG3819658.1"/>
    <property type="molecule type" value="Genomic_DNA"/>
</dbReference>
<dbReference type="InterPro" id="IPR027417">
    <property type="entry name" value="P-loop_NTPase"/>
</dbReference>
<comment type="caution">
    <text evidence="2">The sequence shown here is derived from an EMBL/GenBank/DDBJ whole genome shotgun (WGS) entry which is preliminary data.</text>
</comment>
<dbReference type="Proteomes" id="UP001604335">
    <property type="component" value="Unassembled WGS sequence"/>
</dbReference>
<gene>
    <name evidence="2" type="ORF">VPK24_18595</name>
</gene>
<evidence type="ECO:0000313" key="2">
    <source>
        <dbReference type="EMBL" id="MFG3819658.1"/>
    </source>
</evidence>
<dbReference type="RefSeq" id="WP_099533550.1">
    <property type="nucleotide sequence ID" value="NZ_JAZAQF010000096.1"/>
</dbReference>
<evidence type="ECO:0000259" key="1">
    <source>
        <dbReference type="Pfam" id="PF07693"/>
    </source>
</evidence>
<dbReference type="Pfam" id="PF07693">
    <property type="entry name" value="KAP_NTPase"/>
    <property type="match status" value="1"/>
</dbReference>
<evidence type="ECO:0000313" key="3">
    <source>
        <dbReference type="Proteomes" id="UP001604335"/>
    </source>
</evidence>
<reference evidence="3" key="1">
    <citation type="journal article" date="2024" name="Algal Res.">
        <title>Biochemical, toxicological and genomic investigation of a high-biomass producing Limnothrix strain isolated from Italian shallow drinking water reservoir.</title>
        <authorList>
            <person name="Simonazzi M."/>
            <person name="Shishido T.K."/>
            <person name="Delbaje E."/>
            <person name="Wahlsten M."/>
            <person name="Fewer D.P."/>
            <person name="Sivonen K."/>
            <person name="Pezzolesi L."/>
            <person name="Pistocchi R."/>
        </authorList>
    </citation>
    <scope>NUCLEOTIDE SEQUENCE [LARGE SCALE GENOMIC DNA]</scope>
    <source>
        <strain evidence="3">LRLZ20PSL1</strain>
    </source>
</reference>
<dbReference type="Gene3D" id="3.40.50.300">
    <property type="entry name" value="P-loop containing nucleotide triphosphate hydrolases"/>
    <property type="match status" value="1"/>
</dbReference>
<protein>
    <submittedName>
        <fullName evidence="2">P-loop NTPase fold protein</fullName>
    </submittedName>
</protein>
<proteinExistence type="predicted"/>
<accession>A0ABW7CEV5</accession>
<dbReference type="SUPFAM" id="SSF52540">
    <property type="entry name" value="P-loop containing nucleoside triphosphate hydrolases"/>
    <property type="match status" value="1"/>
</dbReference>
<dbReference type="InterPro" id="IPR011646">
    <property type="entry name" value="KAP_P-loop"/>
</dbReference>
<feature type="domain" description="KAP NTPase" evidence="1">
    <location>
        <begin position="41"/>
        <end position="227"/>
    </location>
</feature>
<organism evidence="2 3">
    <name type="scientific">Limnothrix redekei LRLZ20PSL1</name>
    <dbReference type="NCBI Taxonomy" id="3112953"/>
    <lineage>
        <taxon>Bacteria</taxon>
        <taxon>Bacillati</taxon>
        <taxon>Cyanobacteriota</taxon>
        <taxon>Cyanophyceae</taxon>
        <taxon>Pseudanabaenales</taxon>
        <taxon>Pseudanabaenaceae</taxon>
        <taxon>Limnothrix</taxon>
    </lineage>
</organism>
<sequence length="444" mass="50738">MAIDDISRFFKACNPSYTLDLAKPEDRKYYIDFSNVRGGNIIGELKRTIVRISPDVPTCQLFTGHIGCGKSTELLRLKAELEQENFHVVYFESTQDLDMADVDISDILLAITRQVSENLDAVGIKLKPSYFANLFQEVSDFLQTPIELGAQAEVSLGIAKITAKTQDNPKLRSQLRQYLEPRTEGILRAINEEIIQRATQELLRRGKKGLVVIVDNLDRVDSRTLPSIGRRQPEYLFIDRGAQLRRINCHLVYTVPLSLMFADEYEAMKNRLGGGLAPKVLSMIPVRTRNGEPFEPGMEALRSAVLARAFPNLSPTEALSHVSEVFEDLETLNRLCRVSGGHPRSLLGLLYRCLQQEDPPFARANLERAIRDSRDDLTLSIDDIERERLFQVVREQSVRGEDSYQMLLRTQIVYEYRDAQGRWFGINPSLEETDWFQAWQQQNR</sequence>
<name>A0ABW7CEV5_9CYAN</name>
<keyword evidence="3" id="KW-1185">Reference proteome</keyword>